<gene>
    <name evidence="1" type="ORF">JKP88DRAFT_242562</name>
</gene>
<evidence type="ECO:0000313" key="2">
    <source>
        <dbReference type="Proteomes" id="UP000664859"/>
    </source>
</evidence>
<dbReference type="Proteomes" id="UP000664859">
    <property type="component" value="Unassembled WGS sequence"/>
</dbReference>
<dbReference type="EMBL" id="JAFCMP010000547">
    <property type="protein sequence ID" value="KAG5175725.1"/>
    <property type="molecule type" value="Genomic_DNA"/>
</dbReference>
<keyword evidence="2" id="KW-1185">Reference proteome</keyword>
<name>A0A835YID6_9STRA</name>
<dbReference type="AlphaFoldDB" id="A0A835YID6"/>
<reference evidence="1" key="1">
    <citation type="submission" date="2021-02" db="EMBL/GenBank/DDBJ databases">
        <title>First Annotated Genome of the Yellow-green Alga Tribonema minus.</title>
        <authorList>
            <person name="Mahan K.M."/>
        </authorList>
    </citation>
    <scope>NUCLEOTIDE SEQUENCE</scope>
    <source>
        <strain evidence="1">UTEX B ZZ1240</strain>
    </source>
</reference>
<sequence>MSAPIYVEWTFGNTPQLRPLASATMDELQATARRVFDIEADAIFFTWFARGKHYDLSSSDDLEAALGLAEPEVHVYIDEATHYSVSTEVRVAFVKGKATQHFKLALPISFERLYAKAEELFDLQVKDFGLKLDKESENLDKHWSWRSTDAFTVHSITNVGWVQVFCLLPCTTATLRTGFCCCHNAAAACDCRRLLLLLLSICCKHMWPAEQQQPAAAGSHPHRHQQQWVNYAAAVLAGNMRVAAEYAVNGERAHGAIDWVYMYKKLASSYARQNGMKICTATWDSCASRRDLHHGTLWRLVRYQEDTAAFVVSSSFNVPLDKHTTAAILRAQVVNLVARIVALLREQKKAVDAMDAAQPNKSTRQRNDSINVVSMFTSRRSKNYEGQ</sequence>
<protein>
    <submittedName>
        <fullName evidence="1">Uncharacterized protein</fullName>
    </submittedName>
</protein>
<evidence type="ECO:0000313" key="1">
    <source>
        <dbReference type="EMBL" id="KAG5175725.1"/>
    </source>
</evidence>
<comment type="caution">
    <text evidence="1">The sequence shown here is derived from an EMBL/GenBank/DDBJ whole genome shotgun (WGS) entry which is preliminary data.</text>
</comment>
<organism evidence="1 2">
    <name type="scientific">Tribonema minus</name>
    <dbReference type="NCBI Taxonomy" id="303371"/>
    <lineage>
        <taxon>Eukaryota</taxon>
        <taxon>Sar</taxon>
        <taxon>Stramenopiles</taxon>
        <taxon>Ochrophyta</taxon>
        <taxon>PX clade</taxon>
        <taxon>Xanthophyceae</taxon>
        <taxon>Tribonematales</taxon>
        <taxon>Tribonemataceae</taxon>
        <taxon>Tribonema</taxon>
    </lineage>
</organism>
<proteinExistence type="predicted"/>
<accession>A0A835YID6</accession>